<comment type="caution">
    <text evidence="4">The sequence shown here is derived from an EMBL/GenBank/DDBJ whole genome shotgun (WGS) entry which is preliminary data.</text>
</comment>
<dbReference type="InterPro" id="IPR002641">
    <property type="entry name" value="PNPLA_dom"/>
</dbReference>
<keyword evidence="2" id="KW-0442">Lipid degradation</keyword>
<keyword evidence="2" id="KW-0378">Hydrolase</keyword>
<evidence type="ECO:0000313" key="5">
    <source>
        <dbReference type="Proteomes" id="UP000521313"/>
    </source>
</evidence>
<proteinExistence type="predicted"/>
<dbReference type="SUPFAM" id="SSF52151">
    <property type="entry name" value="FabD/lysophospholipase-like"/>
    <property type="match status" value="1"/>
</dbReference>
<dbReference type="InterPro" id="IPR016035">
    <property type="entry name" value="Acyl_Trfase/lysoPLipase"/>
</dbReference>
<comment type="caution">
    <text evidence="2">Lacks conserved residue(s) required for the propagation of feature annotation.</text>
</comment>
<dbReference type="AlphaFoldDB" id="A0A7W8CZT5"/>
<reference evidence="4 5" key="1">
    <citation type="submission" date="2020-08" db="EMBL/GenBank/DDBJ databases">
        <title>Genomic Encyclopedia of Type Strains, Phase IV (KMG-IV): sequencing the most valuable type-strain genomes for metagenomic binning, comparative biology and taxonomic classification.</title>
        <authorList>
            <person name="Goeker M."/>
        </authorList>
    </citation>
    <scope>NUCLEOTIDE SEQUENCE [LARGE SCALE GENOMIC DNA]</scope>
    <source>
        <strain evidence="4 5">DSM 26963</strain>
    </source>
</reference>
<evidence type="ECO:0000259" key="3">
    <source>
        <dbReference type="PROSITE" id="PS51635"/>
    </source>
</evidence>
<dbReference type="Proteomes" id="UP000521313">
    <property type="component" value="Unassembled WGS sequence"/>
</dbReference>
<gene>
    <name evidence="4" type="ORF">HNQ43_000404</name>
</gene>
<dbReference type="InterPro" id="IPR037483">
    <property type="entry name" value="YjjU-like"/>
</dbReference>
<dbReference type="RefSeq" id="WP_183374280.1">
    <property type="nucleotide sequence ID" value="NZ_CALVCN010000015.1"/>
</dbReference>
<keyword evidence="1 2" id="KW-0443">Lipid metabolism</keyword>
<dbReference type="Gene3D" id="3.40.1090.10">
    <property type="entry name" value="Cytosolic phospholipase A2 catalytic domain"/>
    <property type="match status" value="1"/>
</dbReference>
<feature type="active site" description="Nucleophile" evidence="2">
    <location>
        <position position="38"/>
    </location>
</feature>
<protein>
    <submittedName>
        <fullName evidence="4">Putative patatin/cPLA2 family phospholipase</fullName>
    </submittedName>
</protein>
<dbReference type="CDD" id="cd07208">
    <property type="entry name" value="Pat_hypo_Ecoli_yjju_like"/>
    <property type="match status" value="1"/>
</dbReference>
<dbReference type="EMBL" id="JACHHD010000003">
    <property type="protein sequence ID" value="MBB5184366.1"/>
    <property type="molecule type" value="Genomic_DNA"/>
</dbReference>
<sequence>MKTGIIDVGGGMRDIYGAGILDGCLDLNISFDYGIGVSAGSGNIATFLAKQRGRNKRFYLEYAMRKEYMSFSNLVKKKKYLDLDYIYGTLANSTGEDPMDYEVFVRNPMEFEVVGTNARTGEPVYFDGKKMPADHYDILKASSCIPVICTPYPIGDEIYFDGGLSDPIPIQRAWDRGVERLVVILTKPRDLIRDPKKDALPAKVLARSYPQAAKKLALRAALYNRQASQAKEGEAQGKVCILAPNGIGDLKTLTRDPQQLEELYQKGVQDAKRIQKFLEL</sequence>
<dbReference type="Pfam" id="PF01734">
    <property type="entry name" value="Patatin"/>
    <property type="match status" value="1"/>
</dbReference>
<dbReference type="Pfam" id="PF19890">
    <property type="entry name" value="DUF6363"/>
    <property type="match status" value="1"/>
</dbReference>
<feature type="domain" description="PNPLA" evidence="3">
    <location>
        <begin position="5"/>
        <end position="174"/>
    </location>
</feature>
<dbReference type="PROSITE" id="PS51635">
    <property type="entry name" value="PNPLA"/>
    <property type="match status" value="1"/>
</dbReference>
<dbReference type="GO" id="GO:0016042">
    <property type="term" value="P:lipid catabolic process"/>
    <property type="evidence" value="ECO:0007669"/>
    <property type="project" value="UniProtKB-UniRule"/>
</dbReference>
<organism evidence="4 5">
    <name type="scientific">Faecalicoccus acidiformans</name>
    <dbReference type="NCBI Taxonomy" id="915173"/>
    <lineage>
        <taxon>Bacteria</taxon>
        <taxon>Bacillati</taxon>
        <taxon>Bacillota</taxon>
        <taxon>Erysipelotrichia</taxon>
        <taxon>Erysipelotrichales</taxon>
        <taxon>Erysipelotrichaceae</taxon>
        <taxon>Faecalicoccus</taxon>
    </lineage>
</organism>
<accession>A0A7W8CZT5</accession>
<feature type="active site" description="Proton acceptor" evidence="2">
    <location>
        <position position="161"/>
    </location>
</feature>
<dbReference type="InterPro" id="IPR045943">
    <property type="entry name" value="DUF6363"/>
</dbReference>
<evidence type="ECO:0000256" key="1">
    <source>
        <dbReference type="ARBA" id="ARBA00023098"/>
    </source>
</evidence>
<evidence type="ECO:0000313" key="4">
    <source>
        <dbReference type="EMBL" id="MBB5184366.1"/>
    </source>
</evidence>
<name>A0A7W8CZT5_9FIRM</name>
<feature type="short sequence motif" description="GXSXG" evidence="2">
    <location>
        <begin position="36"/>
        <end position="40"/>
    </location>
</feature>
<evidence type="ECO:0000256" key="2">
    <source>
        <dbReference type="PROSITE-ProRule" id="PRU01161"/>
    </source>
</evidence>
<feature type="short sequence motif" description="DGA/G" evidence="2">
    <location>
        <begin position="161"/>
        <end position="163"/>
    </location>
</feature>
<dbReference type="GO" id="GO:0016787">
    <property type="term" value="F:hydrolase activity"/>
    <property type="evidence" value="ECO:0007669"/>
    <property type="project" value="UniProtKB-UniRule"/>
</dbReference>